<protein>
    <submittedName>
        <fullName evidence="1">Uncharacterized protein</fullName>
    </submittedName>
</protein>
<gene>
    <name evidence="1" type="ORF">OIU84_021223</name>
</gene>
<evidence type="ECO:0000313" key="2">
    <source>
        <dbReference type="Proteomes" id="UP001162972"/>
    </source>
</evidence>
<dbReference type="InterPro" id="IPR013780">
    <property type="entry name" value="Glyco_hydro_b"/>
</dbReference>
<dbReference type="AlphaFoldDB" id="A0AAD6PH91"/>
<accession>A0AAD6PH91</accession>
<dbReference type="EMBL" id="JAPFFJ010000004">
    <property type="protein sequence ID" value="KAJ6429779.1"/>
    <property type="molecule type" value="Genomic_DNA"/>
</dbReference>
<name>A0AAD6PH91_9ROSI</name>
<proteinExistence type="predicted"/>
<dbReference type="Proteomes" id="UP001162972">
    <property type="component" value="Chromosome 8"/>
</dbReference>
<reference evidence="1 2" key="1">
    <citation type="journal article" date="2023" name="Int. J. Mol. Sci.">
        <title>De Novo Assembly and Annotation of 11 Diverse Shrub Willow (Salix) Genomes Reveals Novel Gene Organization in Sex-Linked Regions.</title>
        <authorList>
            <person name="Hyden B."/>
            <person name="Feng K."/>
            <person name="Yates T.B."/>
            <person name="Jawdy S."/>
            <person name="Cereghino C."/>
            <person name="Smart L.B."/>
            <person name="Muchero W."/>
        </authorList>
    </citation>
    <scope>NUCLEOTIDE SEQUENCE [LARGE SCALE GENOMIC DNA]</scope>
    <source>
        <tissue evidence="1">Shoot tip</tissue>
    </source>
</reference>
<evidence type="ECO:0000313" key="1">
    <source>
        <dbReference type="EMBL" id="KAJ6429779.1"/>
    </source>
</evidence>
<organism evidence="1 2">
    <name type="scientific">Salix udensis</name>
    <dbReference type="NCBI Taxonomy" id="889485"/>
    <lineage>
        <taxon>Eukaryota</taxon>
        <taxon>Viridiplantae</taxon>
        <taxon>Streptophyta</taxon>
        <taxon>Embryophyta</taxon>
        <taxon>Tracheophyta</taxon>
        <taxon>Spermatophyta</taxon>
        <taxon>Magnoliopsida</taxon>
        <taxon>eudicotyledons</taxon>
        <taxon>Gunneridae</taxon>
        <taxon>Pentapetalae</taxon>
        <taxon>rosids</taxon>
        <taxon>fabids</taxon>
        <taxon>Malpighiales</taxon>
        <taxon>Salicaceae</taxon>
        <taxon>Saliceae</taxon>
        <taxon>Salix</taxon>
    </lineage>
</organism>
<dbReference type="Gene3D" id="2.60.40.1180">
    <property type="entry name" value="Golgi alpha-mannosidase II"/>
    <property type="match status" value="1"/>
</dbReference>
<sequence>MKLASGSATYVDFYATVSQGTVKLWSEVQESKFALDKGWKIGKVNVLGLDGSGAPSTLELDGKPVTAASNVEMTSLEQKLEDLQVGSEKKRIVMVEVNGLEIPVGKNFAMSWKMGIRG</sequence>
<keyword evidence="2" id="KW-1185">Reference proteome</keyword>
<comment type="caution">
    <text evidence="1">The sequence shown here is derived from an EMBL/GenBank/DDBJ whole genome shotgun (WGS) entry which is preliminary data.</text>
</comment>